<keyword evidence="1" id="KW-1133">Transmembrane helix</keyword>
<evidence type="ECO:0000259" key="2">
    <source>
        <dbReference type="Pfam" id="PF09835"/>
    </source>
</evidence>
<protein>
    <submittedName>
        <fullName evidence="3">DUF2062 domain-containing protein</fullName>
    </submittedName>
</protein>
<keyword evidence="1" id="KW-0472">Membrane</keyword>
<name>A0A3D5QDN2_FLESI</name>
<comment type="caution">
    <text evidence="3">The sequence shown here is derived from an EMBL/GenBank/DDBJ whole genome shotgun (WGS) entry which is preliminary data.</text>
</comment>
<evidence type="ECO:0000313" key="4">
    <source>
        <dbReference type="Proteomes" id="UP000262325"/>
    </source>
</evidence>
<reference evidence="3 4" key="1">
    <citation type="journal article" date="2018" name="Nat. Biotechnol.">
        <title>A standardized bacterial taxonomy based on genome phylogeny substantially revises the tree of life.</title>
        <authorList>
            <person name="Parks D.H."/>
            <person name="Chuvochina M."/>
            <person name="Waite D.W."/>
            <person name="Rinke C."/>
            <person name="Skarshewski A."/>
            <person name="Chaumeil P.A."/>
            <person name="Hugenholtz P."/>
        </authorList>
    </citation>
    <scope>NUCLEOTIDE SEQUENCE [LARGE SCALE GENOMIC DNA]</scope>
    <source>
        <strain evidence="3">UBA8672</strain>
    </source>
</reference>
<proteinExistence type="predicted"/>
<dbReference type="InterPro" id="IPR019935">
    <property type="entry name" value="CHP03546"/>
</dbReference>
<feature type="transmembrane region" description="Helical" evidence="1">
    <location>
        <begin position="20"/>
        <end position="51"/>
    </location>
</feature>
<evidence type="ECO:0000256" key="1">
    <source>
        <dbReference type="SAM" id="Phobius"/>
    </source>
</evidence>
<dbReference type="NCBIfam" id="TIGR03546">
    <property type="entry name" value="TIGR03546 family protein"/>
    <property type="match status" value="1"/>
</dbReference>
<feature type="transmembrane region" description="Helical" evidence="1">
    <location>
        <begin position="111"/>
        <end position="134"/>
    </location>
</feature>
<dbReference type="InterPro" id="IPR018639">
    <property type="entry name" value="DUF2062"/>
</dbReference>
<keyword evidence="1" id="KW-0812">Transmembrane</keyword>
<feature type="transmembrane region" description="Helical" evidence="1">
    <location>
        <begin position="58"/>
        <end position="84"/>
    </location>
</feature>
<organism evidence="3 4">
    <name type="scientific">Flexistipes sinusarabici</name>
    <dbReference type="NCBI Taxonomy" id="2352"/>
    <lineage>
        <taxon>Bacteria</taxon>
        <taxon>Pseudomonadati</taxon>
        <taxon>Deferribacterota</taxon>
        <taxon>Deferribacteres</taxon>
        <taxon>Deferribacterales</taxon>
        <taxon>Flexistipitaceae</taxon>
        <taxon>Flexistipes</taxon>
    </lineage>
</organism>
<dbReference type="Proteomes" id="UP000262325">
    <property type="component" value="Unassembled WGS sequence"/>
</dbReference>
<evidence type="ECO:0000313" key="3">
    <source>
        <dbReference type="EMBL" id="HCW93389.1"/>
    </source>
</evidence>
<dbReference type="Pfam" id="PF09835">
    <property type="entry name" value="DUF2062"/>
    <property type="match status" value="1"/>
</dbReference>
<accession>A0A3D5QDN2</accession>
<dbReference type="EMBL" id="DPPF01000139">
    <property type="protein sequence ID" value="HCW93389.1"/>
    <property type="molecule type" value="Genomic_DNA"/>
</dbReference>
<feature type="domain" description="DUF2062" evidence="2">
    <location>
        <begin position="7"/>
        <end position="140"/>
    </location>
</feature>
<gene>
    <name evidence="3" type="ORF">DHM44_06885</name>
</gene>
<dbReference type="AlphaFoldDB" id="A0A3D5QDN2"/>
<sequence>MTHLIAKFLKVLNSETDPLQISLGFCFAMIFGLTPLFSIHNIIILLAVLILRVNLSAFIVSWAFFTALSFALDPLFHIIGLAVLTTPALEELWTTLYNTTIFRLANFNNTILMGSLLFSVILFIPLMIVSNALIKKYREHFLAWVEKTKIMQLFKASKIYRAYQTVHGWKE</sequence>